<dbReference type="HAMAP" id="MF_00974">
    <property type="entry name" value="DNA_primase_DnaG"/>
    <property type="match status" value="1"/>
</dbReference>
<keyword evidence="9" id="KW-0460">Magnesium</keyword>
<dbReference type="InterPro" id="IPR037068">
    <property type="entry name" value="DNA_primase_core_N_sf"/>
</dbReference>
<evidence type="ECO:0000313" key="16">
    <source>
        <dbReference type="Proteomes" id="UP001595713"/>
    </source>
</evidence>
<feature type="region of interest" description="Disordered" evidence="13">
    <location>
        <begin position="423"/>
        <end position="450"/>
    </location>
</feature>
<evidence type="ECO:0000256" key="13">
    <source>
        <dbReference type="SAM" id="MobiDB-lite"/>
    </source>
</evidence>
<dbReference type="CDD" id="cd03364">
    <property type="entry name" value="TOPRIM_DnaG_primases"/>
    <property type="match status" value="1"/>
</dbReference>
<comment type="similarity">
    <text evidence="12">Belongs to the DnaG primase family.</text>
</comment>
<evidence type="ECO:0000256" key="2">
    <source>
        <dbReference type="ARBA" id="ARBA00022515"/>
    </source>
</evidence>
<feature type="zinc finger region" description="CHC2-type" evidence="12">
    <location>
        <begin position="38"/>
        <end position="62"/>
    </location>
</feature>
<dbReference type="InterPro" id="IPR036977">
    <property type="entry name" value="DNA_primase_Znf_CHC2"/>
</dbReference>
<dbReference type="PANTHER" id="PTHR30313">
    <property type="entry name" value="DNA PRIMASE"/>
    <property type="match status" value="1"/>
</dbReference>
<keyword evidence="11 12" id="KW-0804">Transcription</keyword>
<dbReference type="EC" id="2.7.7.101" evidence="12"/>
<dbReference type="RefSeq" id="WP_261292542.1">
    <property type="nucleotide sequence ID" value="NZ_JANQBK010000001.1"/>
</dbReference>
<dbReference type="PROSITE" id="PS50880">
    <property type="entry name" value="TOPRIM"/>
    <property type="match status" value="1"/>
</dbReference>
<dbReference type="SMART" id="SM00400">
    <property type="entry name" value="ZnF_CHCC"/>
    <property type="match status" value="1"/>
</dbReference>
<evidence type="ECO:0000256" key="12">
    <source>
        <dbReference type="HAMAP-Rule" id="MF_00974"/>
    </source>
</evidence>
<keyword evidence="10 12" id="KW-0238">DNA-binding</keyword>
<name>A0ABV7SX71_9SPHN</name>
<dbReference type="Gene3D" id="3.90.580.10">
    <property type="entry name" value="Zinc finger, CHC2-type domain"/>
    <property type="match status" value="1"/>
</dbReference>
<keyword evidence="16" id="KW-1185">Reference proteome</keyword>
<evidence type="ECO:0000256" key="9">
    <source>
        <dbReference type="ARBA" id="ARBA00022842"/>
    </source>
</evidence>
<dbReference type="InterPro" id="IPR034151">
    <property type="entry name" value="TOPRIM_DnaG_bac"/>
</dbReference>
<dbReference type="PANTHER" id="PTHR30313:SF2">
    <property type="entry name" value="DNA PRIMASE"/>
    <property type="match status" value="1"/>
</dbReference>
<dbReference type="Proteomes" id="UP001595713">
    <property type="component" value="Unassembled WGS sequence"/>
</dbReference>
<keyword evidence="2 12" id="KW-0639">Primosome</keyword>
<accession>A0ABV7SX71</accession>
<evidence type="ECO:0000256" key="3">
    <source>
        <dbReference type="ARBA" id="ARBA00022679"/>
    </source>
</evidence>
<evidence type="ECO:0000313" key="15">
    <source>
        <dbReference type="EMBL" id="MFC3581609.1"/>
    </source>
</evidence>
<evidence type="ECO:0000256" key="10">
    <source>
        <dbReference type="ARBA" id="ARBA00023125"/>
    </source>
</evidence>
<dbReference type="NCBIfam" id="TIGR01391">
    <property type="entry name" value="dnaG"/>
    <property type="match status" value="1"/>
</dbReference>
<dbReference type="InterPro" id="IPR002694">
    <property type="entry name" value="Znf_CHC2"/>
</dbReference>
<comment type="subunit">
    <text evidence="12">Monomer. Interacts with DnaB.</text>
</comment>
<keyword evidence="1 12" id="KW-0240">DNA-directed RNA polymerase</keyword>
<evidence type="ECO:0000256" key="11">
    <source>
        <dbReference type="ARBA" id="ARBA00023163"/>
    </source>
</evidence>
<keyword evidence="5 12" id="KW-0235">DNA replication</keyword>
<dbReference type="SMART" id="SM00493">
    <property type="entry name" value="TOPRIM"/>
    <property type="match status" value="1"/>
</dbReference>
<evidence type="ECO:0000256" key="7">
    <source>
        <dbReference type="ARBA" id="ARBA00022771"/>
    </source>
</evidence>
<sequence length="636" mass="69449">MTLSPQFLDELRSRTLLSTLIGRTTKLQKAGREFRACCPFHNEKTPSFYVNDDKGFYHCFGCSAHGDAIRWMTDQRGLPFMDAVKELAQAAGMELPAMDPRAAEKAEAAKGLHEACADAARWFTDQLNGIAGAEARGVLEKRGIRQETARAFGLGYAPDSRGKLKDALKDYGDPLLIEAGLLISVEQKTPYDRFRGRLMIPIRDPRGRTVAFGGRIIGEGEPKYLNSPETPLFDKGRTLYNLDKAGPAARKTGRVLVVEGYMDVIALAQAGFEEAVAPLGTALTEAQLERLWRMSDVPILCLDGDSAGQKAAIRAAHRALPMLGPGRSLAFVTLPQGQDPDDLVRAKGAPAFEALLKSPDPLVDKLWAHELALEPLDTPEQKAGFKHRLNELAGLIVDQNVKHEYIAEFRRRFDDLYARKREPFRPFTPQPRSARKQGQPWKAPPGPVGEGVKGVRAGGIDRILAKAVLAGLIRHPAEIARHMEVLGSLKLADGALGNLFEAVVDLAVEDAHAGKMLDSDGLLTILAASGFDIIAHDLLRADQLSCSFTQKDAEPIQAREDLDEAIAILVSRPEVDAALAYATAEMQARSTDATFDWDAAFERQVALVKEQQALDARLANLVQANEDARVFSAEGN</sequence>
<dbReference type="InterPro" id="IPR050219">
    <property type="entry name" value="DnaG_primase"/>
</dbReference>
<dbReference type="Pfam" id="PF08275">
    <property type="entry name" value="DNAG_N"/>
    <property type="match status" value="1"/>
</dbReference>
<evidence type="ECO:0000259" key="14">
    <source>
        <dbReference type="PROSITE" id="PS50880"/>
    </source>
</evidence>
<dbReference type="InterPro" id="IPR030846">
    <property type="entry name" value="DnaG_bac"/>
</dbReference>
<dbReference type="Gene3D" id="3.40.1360.10">
    <property type="match status" value="1"/>
</dbReference>
<evidence type="ECO:0000256" key="1">
    <source>
        <dbReference type="ARBA" id="ARBA00022478"/>
    </source>
</evidence>
<dbReference type="InterPro" id="IPR006171">
    <property type="entry name" value="TOPRIM_dom"/>
</dbReference>
<dbReference type="Gene3D" id="3.90.980.10">
    <property type="entry name" value="DNA primase, catalytic core, N-terminal domain"/>
    <property type="match status" value="1"/>
</dbReference>
<proteinExistence type="inferred from homology"/>
<dbReference type="SUPFAM" id="SSF56731">
    <property type="entry name" value="DNA primase core"/>
    <property type="match status" value="1"/>
</dbReference>
<comment type="cofactor">
    <cofactor evidence="12">
        <name>Zn(2+)</name>
        <dbReference type="ChEBI" id="CHEBI:29105"/>
    </cofactor>
    <text evidence="12">Binds 1 zinc ion per monomer.</text>
</comment>
<evidence type="ECO:0000256" key="5">
    <source>
        <dbReference type="ARBA" id="ARBA00022705"/>
    </source>
</evidence>
<keyword evidence="7 12" id="KW-0863">Zinc-finger</keyword>
<comment type="domain">
    <text evidence="12">Contains an N-terminal zinc-binding domain, a central core domain that contains the primase activity, and a C-terminal DnaB-binding domain.</text>
</comment>
<reference evidence="16" key="1">
    <citation type="journal article" date="2019" name="Int. J. Syst. Evol. Microbiol.">
        <title>The Global Catalogue of Microorganisms (GCM) 10K type strain sequencing project: providing services to taxonomists for standard genome sequencing and annotation.</title>
        <authorList>
            <consortium name="The Broad Institute Genomics Platform"/>
            <consortium name="The Broad Institute Genome Sequencing Center for Infectious Disease"/>
            <person name="Wu L."/>
            <person name="Ma J."/>
        </authorList>
    </citation>
    <scope>NUCLEOTIDE SEQUENCE [LARGE SCALE GENOMIC DNA]</scope>
    <source>
        <strain evidence="16">KCTC 42739</strain>
    </source>
</reference>
<keyword evidence="4 12" id="KW-0548">Nucleotidyltransferase</keyword>
<feature type="domain" description="Toprim" evidence="14">
    <location>
        <begin position="253"/>
        <end position="335"/>
    </location>
</feature>
<dbReference type="InterPro" id="IPR013264">
    <property type="entry name" value="DNAG_N"/>
</dbReference>
<comment type="function">
    <text evidence="12">RNA polymerase that catalyzes the synthesis of short RNA molecules used as primers for DNA polymerase during DNA replication.</text>
</comment>
<protein>
    <recommendedName>
        <fullName evidence="12">DNA primase</fullName>
        <ecNumber evidence="12">2.7.7.101</ecNumber>
    </recommendedName>
</protein>
<dbReference type="EMBL" id="JBHRXP010000007">
    <property type="protein sequence ID" value="MFC3581609.1"/>
    <property type="molecule type" value="Genomic_DNA"/>
</dbReference>
<comment type="caution">
    <text evidence="15">The sequence shown here is derived from an EMBL/GenBank/DDBJ whole genome shotgun (WGS) entry which is preliminary data.</text>
</comment>
<evidence type="ECO:0000256" key="4">
    <source>
        <dbReference type="ARBA" id="ARBA00022695"/>
    </source>
</evidence>
<comment type="catalytic activity">
    <reaction evidence="12">
        <text>ssDNA + n NTP = ssDNA/pppN(pN)n-1 hybrid + (n-1) diphosphate.</text>
        <dbReference type="EC" id="2.7.7.101"/>
    </reaction>
</comment>
<organism evidence="15 16">
    <name type="scientific">Sphingomonas hylomeconis</name>
    <dbReference type="NCBI Taxonomy" id="1395958"/>
    <lineage>
        <taxon>Bacteria</taxon>
        <taxon>Pseudomonadati</taxon>
        <taxon>Pseudomonadota</taxon>
        <taxon>Alphaproteobacteria</taxon>
        <taxon>Sphingomonadales</taxon>
        <taxon>Sphingomonadaceae</taxon>
        <taxon>Sphingomonas</taxon>
    </lineage>
</organism>
<gene>
    <name evidence="12 15" type="primary">dnaG</name>
    <name evidence="15" type="ORF">ACFONA_15670</name>
</gene>
<evidence type="ECO:0000256" key="6">
    <source>
        <dbReference type="ARBA" id="ARBA00022723"/>
    </source>
</evidence>
<keyword evidence="8 12" id="KW-0862">Zinc</keyword>
<dbReference type="Pfam" id="PF13662">
    <property type="entry name" value="Toprim_4"/>
    <property type="match status" value="1"/>
</dbReference>
<dbReference type="InterPro" id="IPR006295">
    <property type="entry name" value="DNA_primase_DnaG"/>
</dbReference>
<keyword evidence="6 12" id="KW-0479">Metal-binding</keyword>
<dbReference type="Pfam" id="PF01807">
    <property type="entry name" value="Zn_ribbon_DnaG"/>
    <property type="match status" value="1"/>
</dbReference>
<evidence type="ECO:0000256" key="8">
    <source>
        <dbReference type="ARBA" id="ARBA00022833"/>
    </source>
</evidence>
<dbReference type="SUPFAM" id="SSF57783">
    <property type="entry name" value="Zinc beta-ribbon"/>
    <property type="match status" value="1"/>
</dbReference>
<keyword evidence="3 12" id="KW-0808">Transferase</keyword>